<dbReference type="Proteomes" id="UP000807469">
    <property type="component" value="Unassembled WGS sequence"/>
</dbReference>
<sequence>MYSSPVKIDSLPNELIAIIHEEAVLTYCEFPSTPTLDRATLASISLVCKRWRQNSVVNGKLWSRAIDVDHDSLVWVQEILQRTKASPLTINSPNTSYRRRNHTQRFISEPWQCIFENVALWGFFSLETDIRIDEDLEADWLSEGLRRPAPKLTSFTLSNKHSYEGLFEDDDDTWADSWDDEQFVLPEDMFARNAPRLTTFIIKNVYLPTSFNFSLWEHLTVLKVEQNLDGPDSKLLTHNWLDILRPLKLLERLDLDGTFNSIEVESSHNFETLPDVHLPHLSSLELGTGIEREIMFDIFAKLVVPSSCTISIVVSQWGHEDYPPFAFDRLKIGLDRHVRGLLADNEGESLIVNLENSLRGLSFNLDIRLENSVGMPYSAPNFEFKQRTEGLEDEESYPPIPTMQSLDTLPHAAYPNNPFSQLLVALGNVPACELWLGPWPRIVAEDIDPLFRFLAQCKAAEYLRIFHTDLVILDVLQKKSDSHDILFSNLQSCSCDPVSEENLPRVEAFRLWRESVGKLPARFMSLSPLPAGKQTFKRFTSAPLNISQFQSWRSDRFKTAAMIAGNAERSGMQRFRFDCAAAFRHL</sequence>
<evidence type="ECO:0000313" key="2">
    <source>
        <dbReference type="Proteomes" id="UP000807469"/>
    </source>
</evidence>
<dbReference type="OrthoDB" id="2884925at2759"/>
<accession>A0A9P6D0A1</accession>
<organism evidence="1 2">
    <name type="scientific">Pholiota conissans</name>
    <dbReference type="NCBI Taxonomy" id="109636"/>
    <lineage>
        <taxon>Eukaryota</taxon>
        <taxon>Fungi</taxon>
        <taxon>Dikarya</taxon>
        <taxon>Basidiomycota</taxon>
        <taxon>Agaricomycotina</taxon>
        <taxon>Agaricomycetes</taxon>
        <taxon>Agaricomycetidae</taxon>
        <taxon>Agaricales</taxon>
        <taxon>Agaricineae</taxon>
        <taxon>Strophariaceae</taxon>
        <taxon>Pholiota</taxon>
    </lineage>
</organism>
<proteinExistence type="predicted"/>
<name>A0A9P6D0A1_9AGAR</name>
<dbReference type="EMBL" id="MU155219">
    <property type="protein sequence ID" value="KAF9479154.1"/>
    <property type="molecule type" value="Genomic_DNA"/>
</dbReference>
<keyword evidence="2" id="KW-1185">Reference proteome</keyword>
<gene>
    <name evidence="1" type="ORF">BDN70DRAFT_993683</name>
</gene>
<comment type="caution">
    <text evidence="1">The sequence shown here is derived from an EMBL/GenBank/DDBJ whole genome shotgun (WGS) entry which is preliminary data.</text>
</comment>
<evidence type="ECO:0000313" key="1">
    <source>
        <dbReference type="EMBL" id="KAF9479154.1"/>
    </source>
</evidence>
<dbReference type="AlphaFoldDB" id="A0A9P6D0A1"/>
<protein>
    <recommendedName>
        <fullName evidence="3">F-box domain-containing protein</fullName>
    </recommendedName>
</protein>
<reference evidence="1" key="1">
    <citation type="submission" date="2020-11" db="EMBL/GenBank/DDBJ databases">
        <authorList>
            <consortium name="DOE Joint Genome Institute"/>
            <person name="Ahrendt S."/>
            <person name="Riley R."/>
            <person name="Andreopoulos W."/>
            <person name="Labutti K."/>
            <person name="Pangilinan J."/>
            <person name="Ruiz-Duenas F.J."/>
            <person name="Barrasa J.M."/>
            <person name="Sanchez-Garcia M."/>
            <person name="Camarero S."/>
            <person name="Miyauchi S."/>
            <person name="Serrano A."/>
            <person name="Linde D."/>
            <person name="Babiker R."/>
            <person name="Drula E."/>
            <person name="Ayuso-Fernandez I."/>
            <person name="Pacheco R."/>
            <person name="Padilla G."/>
            <person name="Ferreira P."/>
            <person name="Barriuso J."/>
            <person name="Kellner H."/>
            <person name="Castanera R."/>
            <person name="Alfaro M."/>
            <person name="Ramirez L."/>
            <person name="Pisabarro A.G."/>
            <person name="Kuo A."/>
            <person name="Tritt A."/>
            <person name="Lipzen A."/>
            <person name="He G."/>
            <person name="Yan M."/>
            <person name="Ng V."/>
            <person name="Cullen D."/>
            <person name="Martin F."/>
            <person name="Rosso M.-N."/>
            <person name="Henrissat B."/>
            <person name="Hibbett D."/>
            <person name="Martinez A.T."/>
            <person name="Grigoriev I.V."/>
        </authorList>
    </citation>
    <scope>NUCLEOTIDE SEQUENCE</scope>
    <source>
        <strain evidence="1">CIRM-BRFM 674</strain>
    </source>
</reference>
<evidence type="ECO:0008006" key="3">
    <source>
        <dbReference type="Google" id="ProtNLM"/>
    </source>
</evidence>